<evidence type="ECO:0000313" key="5">
    <source>
        <dbReference type="Proteomes" id="UP000030746"/>
    </source>
</evidence>
<dbReference type="InterPro" id="IPR040325">
    <property type="entry name" value="RIMBP1/2/3"/>
</dbReference>
<dbReference type="GO" id="GO:0007274">
    <property type="term" value="P:neuromuscular synaptic transmission"/>
    <property type="evidence" value="ECO:0007669"/>
    <property type="project" value="TreeGrafter"/>
</dbReference>
<dbReference type="CTD" id="20234281"/>
<reference evidence="4 5" key="1">
    <citation type="journal article" date="2013" name="Nature">
        <title>Insights into bilaterian evolution from three spiralian genomes.</title>
        <authorList>
            <person name="Simakov O."/>
            <person name="Marletaz F."/>
            <person name="Cho S.J."/>
            <person name="Edsinger-Gonzales E."/>
            <person name="Havlak P."/>
            <person name="Hellsten U."/>
            <person name="Kuo D.H."/>
            <person name="Larsson T."/>
            <person name="Lv J."/>
            <person name="Arendt D."/>
            <person name="Savage R."/>
            <person name="Osoegawa K."/>
            <person name="de Jong P."/>
            <person name="Grimwood J."/>
            <person name="Chapman J.A."/>
            <person name="Shapiro H."/>
            <person name="Aerts A."/>
            <person name="Otillar R.P."/>
            <person name="Terry A.Y."/>
            <person name="Boore J.L."/>
            <person name="Grigoriev I.V."/>
            <person name="Lindberg D.R."/>
            <person name="Seaver E.C."/>
            <person name="Weisblat D.A."/>
            <person name="Putnam N.H."/>
            <person name="Rokhsar D.S."/>
        </authorList>
    </citation>
    <scope>NUCLEOTIDE SEQUENCE [LARGE SCALE GENOMIC DNA]</scope>
</reference>
<evidence type="ECO:0000259" key="3">
    <source>
        <dbReference type="PROSITE" id="PS50002"/>
    </source>
</evidence>
<feature type="domain" description="SH3" evidence="3">
    <location>
        <begin position="1"/>
        <end position="69"/>
    </location>
</feature>
<gene>
    <name evidence="4" type="ORF">LOTGIDRAFT_140155</name>
</gene>
<dbReference type="InterPro" id="IPR036028">
    <property type="entry name" value="SH3-like_dom_sf"/>
</dbReference>
<dbReference type="FunFam" id="2.30.30.40:FF:000006">
    <property type="entry name" value="RIMS-binding protein 2 isoform X1"/>
    <property type="match status" value="1"/>
</dbReference>
<dbReference type="SMART" id="SM00326">
    <property type="entry name" value="SH3"/>
    <property type="match status" value="1"/>
</dbReference>
<feature type="non-terminal residue" evidence="4">
    <location>
        <position position="1"/>
    </location>
</feature>
<dbReference type="HOGENOM" id="CLU_187271_0_0_1"/>
<dbReference type="RefSeq" id="XP_009048334.1">
    <property type="nucleotide sequence ID" value="XM_009050086.1"/>
</dbReference>
<dbReference type="Proteomes" id="UP000030746">
    <property type="component" value="Unassembled WGS sequence"/>
</dbReference>
<dbReference type="STRING" id="225164.V4AUI3"/>
<organism evidence="4 5">
    <name type="scientific">Lottia gigantea</name>
    <name type="common">Giant owl limpet</name>
    <dbReference type="NCBI Taxonomy" id="225164"/>
    <lineage>
        <taxon>Eukaryota</taxon>
        <taxon>Metazoa</taxon>
        <taxon>Spiralia</taxon>
        <taxon>Lophotrochozoa</taxon>
        <taxon>Mollusca</taxon>
        <taxon>Gastropoda</taxon>
        <taxon>Patellogastropoda</taxon>
        <taxon>Lottioidea</taxon>
        <taxon>Lottiidae</taxon>
        <taxon>Lottia</taxon>
    </lineage>
</organism>
<dbReference type="EMBL" id="KB200592">
    <property type="protein sequence ID" value="ESP00973.1"/>
    <property type="molecule type" value="Genomic_DNA"/>
</dbReference>
<dbReference type="GeneID" id="20234281"/>
<dbReference type="Pfam" id="PF14604">
    <property type="entry name" value="SH3_9"/>
    <property type="match status" value="1"/>
</dbReference>
<dbReference type="AlphaFoldDB" id="V4AUI3"/>
<keyword evidence="5" id="KW-1185">Reference proteome</keyword>
<dbReference type="SUPFAM" id="SSF50044">
    <property type="entry name" value="SH3-domain"/>
    <property type="match status" value="1"/>
</dbReference>
<name>V4AUI3_LOTGI</name>
<dbReference type="PANTHER" id="PTHR14234:SF19">
    <property type="entry name" value="RIM-BINDING PROTEIN, ISOFORM F"/>
    <property type="match status" value="1"/>
</dbReference>
<protein>
    <recommendedName>
        <fullName evidence="3">SH3 domain-containing protein</fullName>
    </recommendedName>
</protein>
<accession>V4AUI3</accession>
<keyword evidence="1 2" id="KW-0728">SH3 domain</keyword>
<dbReference type="PANTHER" id="PTHR14234">
    <property type="entry name" value="RIM BINDING PROTEIN-RELATED"/>
    <property type="match status" value="1"/>
</dbReference>
<dbReference type="KEGG" id="lgi:LOTGIDRAFT_140155"/>
<dbReference type="PRINTS" id="PR00452">
    <property type="entry name" value="SH3DOMAIN"/>
</dbReference>
<evidence type="ECO:0000313" key="4">
    <source>
        <dbReference type="EMBL" id="ESP00973.1"/>
    </source>
</evidence>
<evidence type="ECO:0000256" key="1">
    <source>
        <dbReference type="ARBA" id="ARBA00022443"/>
    </source>
</evidence>
<dbReference type="PROSITE" id="PS50002">
    <property type="entry name" value="SH3"/>
    <property type="match status" value="1"/>
</dbReference>
<evidence type="ECO:0000256" key="2">
    <source>
        <dbReference type="PROSITE-ProRule" id="PRU00192"/>
    </source>
</evidence>
<dbReference type="OrthoDB" id="4158657at2759"/>
<dbReference type="Gene3D" id="2.30.30.40">
    <property type="entry name" value="SH3 Domains"/>
    <property type="match status" value="1"/>
</dbReference>
<sequence length="70" mass="7821">GQIYVYVAKYGYDPYTQSPNEIPDAELPLNAGDYVLILGEMDEDGFYDGELVDGRKGLVPSNFIERVDSK</sequence>
<dbReference type="GO" id="GO:0045202">
    <property type="term" value="C:synapse"/>
    <property type="evidence" value="ECO:0007669"/>
    <property type="project" value="GOC"/>
</dbReference>
<dbReference type="InterPro" id="IPR001452">
    <property type="entry name" value="SH3_domain"/>
</dbReference>
<proteinExistence type="predicted"/>